<keyword evidence="4 9" id="KW-0812">Transmembrane</keyword>
<dbReference type="EMBL" id="NHTK01005184">
    <property type="protein sequence ID" value="PPQ82231.1"/>
    <property type="molecule type" value="Genomic_DNA"/>
</dbReference>
<feature type="transmembrane region" description="Helical" evidence="9">
    <location>
        <begin position="720"/>
        <end position="740"/>
    </location>
</feature>
<accession>A0A409WUU5</accession>
<evidence type="ECO:0000256" key="2">
    <source>
        <dbReference type="ARBA" id="ARBA00008807"/>
    </source>
</evidence>
<evidence type="ECO:0000256" key="4">
    <source>
        <dbReference type="ARBA" id="ARBA00022692"/>
    </source>
</evidence>
<keyword evidence="8 9" id="KW-0472">Membrane</keyword>
<dbReference type="Proteomes" id="UP000284842">
    <property type="component" value="Unassembled WGS sequence"/>
</dbReference>
<keyword evidence="7 9" id="KW-1133">Transmembrane helix</keyword>
<protein>
    <recommendedName>
        <fullName evidence="12">OPT family small oligopeptide transporter</fullName>
    </recommendedName>
</protein>
<dbReference type="Pfam" id="PF03169">
    <property type="entry name" value="OPT"/>
    <property type="match status" value="1"/>
</dbReference>
<feature type="transmembrane region" description="Helical" evidence="9">
    <location>
        <begin position="641"/>
        <end position="661"/>
    </location>
</feature>
<dbReference type="InParanoid" id="A0A409WUU5"/>
<dbReference type="AlphaFoldDB" id="A0A409WUU5"/>
<name>A0A409WUU5_9AGAR</name>
<sequence length="789" mass="89153">MVSSTDDILSNVDTEKKGDIEALDNAPTVSSPIFEDPNIDSDIESEFEDDSPYPEVRAAVSNLDDSEIPVSTIRAWVLGILFAVIIPGLNQFFSLRFPSVTMTGAVAQLLIFPLGRLWARVVPNVSIFGAALNPAPFSIKEHVLSTIMASVGAGTAYGTGVVGVQEKLYNKSINFGYQWMVVMSSQLIGFSMGGIARRFLVEPMSMIWPSNLVTCALFNTLHSQVYAGYGSRGGLSRERFFLYAFLCSALWFVVPGYLFQALSFFSWVCWIAPNNIVVNQLFGYKSGLGMSVLTFDWAQIAYIGSPLATPWWAGANIMIGFVFFYWILTPILYVGVSPLLIALYILITFFQYTNTWNSKFLPMYSRSGYNNRGQQYNHTAILNEDGVFSEELYKQYGPIFMPTTFAVSYGVSFAAITATLTHAFLYFRKQIWSQARRSLHDHEMDVHARLMLKYRRVPDWWYAIIFVTMYAFGIIAILFGQTNFPMYVILWVCSRKTHRYIVDGSLFHLSLAITNQQVGLNVITELIVGYGLPGRPIAMMMFKTWGYITMGQALVFTSDFKLGHYMKIPPRSMFWAQIVATIIAGTVQLGIQTWMFRHIDDICDITQPNGFTCPSIQVFGTASVIWGLIGPGRIFSKGQTYYALLYFFPIGFITPIVLYFIRRKFPKANWLRYINLPIFFAGTSLIPPATPLNYVSWGIVGFIFQYVIRRRHFSWWAKYNYVLSAALDAGVAIGAILIFLCLQFPLNGRIGEHTIQTWWGNSFFEWNTTDGKNLPLWNVIDKGINGTFG</sequence>
<feature type="transmembrane region" description="Helical" evidence="9">
    <location>
        <begin position="73"/>
        <end position="93"/>
    </location>
</feature>
<proteinExistence type="inferred from homology"/>
<feature type="transmembrane region" description="Helical" evidence="9">
    <location>
        <begin position="574"/>
        <end position="591"/>
    </location>
</feature>
<keyword evidence="6" id="KW-0653">Protein transport</keyword>
<organism evidence="10 11">
    <name type="scientific">Panaeolus cyanescens</name>
    <dbReference type="NCBI Taxonomy" id="181874"/>
    <lineage>
        <taxon>Eukaryota</taxon>
        <taxon>Fungi</taxon>
        <taxon>Dikarya</taxon>
        <taxon>Basidiomycota</taxon>
        <taxon>Agaricomycotina</taxon>
        <taxon>Agaricomycetes</taxon>
        <taxon>Agaricomycetidae</taxon>
        <taxon>Agaricales</taxon>
        <taxon>Agaricineae</taxon>
        <taxon>Galeropsidaceae</taxon>
        <taxon>Panaeolus</taxon>
    </lineage>
</organism>
<feature type="transmembrane region" description="Helical" evidence="9">
    <location>
        <begin position="460"/>
        <end position="480"/>
    </location>
</feature>
<evidence type="ECO:0000256" key="7">
    <source>
        <dbReference type="ARBA" id="ARBA00022989"/>
    </source>
</evidence>
<evidence type="ECO:0000256" key="3">
    <source>
        <dbReference type="ARBA" id="ARBA00022448"/>
    </source>
</evidence>
<evidence type="ECO:0000313" key="11">
    <source>
        <dbReference type="Proteomes" id="UP000284842"/>
    </source>
</evidence>
<dbReference type="PANTHER" id="PTHR22601">
    <property type="entry name" value="ISP4 LIKE PROTEIN"/>
    <property type="match status" value="1"/>
</dbReference>
<feature type="transmembrane region" description="Helical" evidence="9">
    <location>
        <begin position="331"/>
        <end position="352"/>
    </location>
</feature>
<feature type="transmembrane region" description="Helical" evidence="9">
    <location>
        <begin position="176"/>
        <end position="196"/>
    </location>
</feature>
<feature type="transmembrane region" description="Helical" evidence="9">
    <location>
        <begin position="300"/>
        <end position="324"/>
    </location>
</feature>
<comment type="subcellular location">
    <subcellularLocation>
        <location evidence="1">Membrane</location>
        <topology evidence="1">Multi-pass membrane protein</topology>
    </subcellularLocation>
</comment>
<dbReference type="InterPro" id="IPR004813">
    <property type="entry name" value="OPT"/>
</dbReference>
<dbReference type="GO" id="GO:0035673">
    <property type="term" value="F:oligopeptide transmembrane transporter activity"/>
    <property type="evidence" value="ECO:0007669"/>
    <property type="project" value="InterPro"/>
</dbReference>
<evidence type="ECO:0000256" key="8">
    <source>
        <dbReference type="ARBA" id="ARBA00023136"/>
    </source>
</evidence>
<dbReference type="FunCoup" id="A0A409WUU5">
    <property type="interactions" value="6"/>
</dbReference>
<evidence type="ECO:0000256" key="9">
    <source>
        <dbReference type="SAM" id="Phobius"/>
    </source>
</evidence>
<comment type="similarity">
    <text evidence="2">Belongs to the oligopeptide OPT transporter family.</text>
</comment>
<comment type="caution">
    <text evidence="10">The sequence shown here is derived from an EMBL/GenBank/DDBJ whole genome shotgun (WGS) entry which is preliminary data.</text>
</comment>
<dbReference type="OrthoDB" id="9986677at2759"/>
<dbReference type="NCBIfam" id="TIGR00728">
    <property type="entry name" value="OPT_sfam"/>
    <property type="match status" value="2"/>
</dbReference>
<evidence type="ECO:0000313" key="10">
    <source>
        <dbReference type="EMBL" id="PPQ82231.1"/>
    </source>
</evidence>
<evidence type="ECO:0000256" key="5">
    <source>
        <dbReference type="ARBA" id="ARBA00022856"/>
    </source>
</evidence>
<feature type="transmembrane region" description="Helical" evidence="9">
    <location>
        <begin position="406"/>
        <end position="427"/>
    </location>
</feature>
<dbReference type="InterPro" id="IPR004648">
    <property type="entry name" value="Oligpept_transpt"/>
</dbReference>
<feature type="transmembrane region" description="Helical" evidence="9">
    <location>
        <begin position="240"/>
        <end position="258"/>
    </location>
</feature>
<evidence type="ECO:0008006" key="12">
    <source>
        <dbReference type="Google" id="ProtNLM"/>
    </source>
</evidence>
<gene>
    <name evidence="10" type="ORF">CVT24_012737</name>
</gene>
<dbReference type="GO" id="GO:0015031">
    <property type="term" value="P:protein transport"/>
    <property type="evidence" value="ECO:0007669"/>
    <property type="project" value="UniProtKB-KW"/>
</dbReference>
<evidence type="ECO:0000256" key="6">
    <source>
        <dbReference type="ARBA" id="ARBA00022927"/>
    </source>
</evidence>
<keyword evidence="11" id="KW-1185">Reference proteome</keyword>
<keyword evidence="3" id="KW-0813">Transport</keyword>
<feature type="transmembrane region" description="Helical" evidence="9">
    <location>
        <begin position="143"/>
        <end position="164"/>
    </location>
</feature>
<evidence type="ECO:0000256" key="1">
    <source>
        <dbReference type="ARBA" id="ARBA00004141"/>
    </source>
</evidence>
<keyword evidence="5" id="KW-0571">Peptide transport</keyword>
<dbReference type="GO" id="GO:0016020">
    <property type="term" value="C:membrane"/>
    <property type="evidence" value="ECO:0007669"/>
    <property type="project" value="UniProtKB-SubCell"/>
</dbReference>
<reference evidence="10 11" key="1">
    <citation type="journal article" date="2018" name="Evol. Lett.">
        <title>Horizontal gene cluster transfer increased hallucinogenic mushroom diversity.</title>
        <authorList>
            <person name="Reynolds H.T."/>
            <person name="Vijayakumar V."/>
            <person name="Gluck-Thaler E."/>
            <person name="Korotkin H.B."/>
            <person name="Matheny P.B."/>
            <person name="Slot J.C."/>
        </authorList>
    </citation>
    <scope>NUCLEOTIDE SEQUENCE [LARGE SCALE GENOMIC DNA]</scope>
    <source>
        <strain evidence="10 11">2629</strain>
    </source>
</reference>